<feature type="compositionally biased region" description="Basic residues" evidence="1">
    <location>
        <begin position="219"/>
        <end position="239"/>
    </location>
</feature>
<dbReference type="GO" id="GO:0008460">
    <property type="term" value="F:dTDP-glucose 4,6-dehydratase activity"/>
    <property type="evidence" value="ECO:0007669"/>
    <property type="project" value="UniProtKB-EC"/>
</dbReference>
<dbReference type="AlphaFoldDB" id="A0A6J4SY66"/>
<name>A0A6J4SY66_9ACTN</name>
<feature type="non-terminal residue" evidence="2">
    <location>
        <position position="332"/>
    </location>
</feature>
<gene>
    <name evidence="2" type="ORF">AVDCRST_MAG69-2318</name>
</gene>
<organism evidence="2">
    <name type="scientific">uncultured Solirubrobacteraceae bacterium</name>
    <dbReference type="NCBI Taxonomy" id="1162706"/>
    <lineage>
        <taxon>Bacteria</taxon>
        <taxon>Bacillati</taxon>
        <taxon>Actinomycetota</taxon>
        <taxon>Thermoleophilia</taxon>
        <taxon>Solirubrobacterales</taxon>
        <taxon>Solirubrobacteraceae</taxon>
        <taxon>environmental samples</taxon>
    </lineage>
</organism>
<evidence type="ECO:0000256" key="1">
    <source>
        <dbReference type="SAM" id="MobiDB-lite"/>
    </source>
</evidence>
<keyword evidence="2" id="KW-0456">Lyase</keyword>
<feature type="region of interest" description="Disordered" evidence="1">
    <location>
        <begin position="182"/>
        <end position="273"/>
    </location>
</feature>
<reference evidence="2" key="1">
    <citation type="submission" date="2020-02" db="EMBL/GenBank/DDBJ databases">
        <authorList>
            <person name="Meier V. D."/>
        </authorList>
    </citation>
    <scope>NUCLEOTIDE SEQUENCE</scope>
    <source>
        <strain evidence="2">AVDCRST_MAG69</strain>
    </source>
</reference>
<dbReference type="EMBL" id="CADCVP010000250">
    <property type="protein sequence ID" value="CAA9508154.1"/>
    <property type="molecule type" value="Genomic_DNA"/>
</dbReference>
<proteinExistence type="predicted"/>
<sequence length="332" mass="37518">EAARLWRRRVHRLELRPPARARARRRGGGARQAHLCRASREPAGPHRRRRRLTASRRDRGRRRGGRGDRGLRGGGQLRRRDARRPLDRRARRLRDHQRAGHLCPARGGPRPRAALRADLHRRGLRLDRVRLVHRGLAAAAVLAVFGDQDGGRPAGRLLPPHLRPRDGHLPGIEQLRAVPVPREAHPADDPQRPPRRPPAGLRRRDAGPQLDLRGGLRPRDRHRPRARRAGLPLQRRRTGRVPEHRGRAPHPRADRRGGGAHRARRRSPGPRPPLFAFLRAHSRPRVGAAGALRAGDRAHRQLVPRQRLVVGAGPLGRLPRLLRAPVRPLARL</sequence>
<protein>
    <submittedName>
        <fullName evidence="2">dTDP-glucose 4,6-dehydratase</fullName>
        <ecNumber evidence="2">4.2.1.46</ecNumber>
    </submittedName>
</protein>
<dbReference type="EC" id="4.2.1.46" evidence="2"/>
<feature type="compositionally biased region" description="Basic residues" evidence="1">
    <location>
        <begin position="19"/>
        <end position="28"/>
    </location>
</feature>
<feature type="compositionally biased region" description="Basic residues" evidence="1">
    <location>
        <begin position="258"/>
        <end position="268"/>
    </location>
</feature>
<feature type="non-terminal residue" evidence="2">
    <location>
        <position position="1"/>
    </location>
</feature>
<feature type="compositionally biased region" description="Basic residues" evidence="1">
    <location>
        <begin position="45"/>
        <end position="64"/>
    </location>
</feature>
<evidence type="ECO:0000313" key="2">
    <source>
        <dbReference type="EMBL" id="CAA9508154.1"/>
    </source>
</evidence>
<feature type="region of interest" description="Disordered" evidence="1">
    <location>
        <begin position="17"/>
        <end position="111"/>
    </location>
</feature>
<feature type="compositionally biased region" description="Basic and acidic residues" evidence="1">
    <location>
        <begin position="240"/>
        <end position="257"/>
    </location>
</feature>
<feature type="compositionally biased region" description="Basic and acidic residues" evidence="1">
    <location>
        <begin position="182"/>
        <end position="192"/>
    </location>
</feature>
<accession>A0A6J4SY66</accession>